<evidence type="ECO:0000313" key="5">
    <source>
        <dbReference type="Proteomes" id="UP000579250"/>
    </source>
</evidence>
<comment type="similarity">
    <text evidence="1">Belongs to the aldehyde dehydrogenase family.</text>
</comment>
<dbReference type="PANTHER" id="PTHR42804:SF1">
    <property type="entry name" value="ALDEHYDE DEHYDROGENASE-RELATED"/>
    <property type="match status" value="1"/>
</dbReference>
<gene>
    <name evidence="4" type="ORF">HGB48_29420</name>
</gene>
<proteinExistence type="inferred from homology"/>
<dbReference type="InterPro" id="IPR016161">
    <property type="entry name" value="Ald_DH/histidinol_DH"/>
</dbReference>
<name>A0A846Z9E8_9ACTN</name>
<dbReference type="Pfam" id="PF00171">
    <property type="entry name" value="Aldedh"/>
    <property type="match status" value="1"/>
</dbReference>
<accession>A0A846Z9E8</accession>
<comment type="caution">
    <text evidence="4">The sequence shown here is derived from an EMBL/GenBank/DDBJ whole genome shotgun (WGS) entry which is preliminary data.</text>
</comment>
<feature type="region of interest" description="Disordered" evidence="2">
    <location>
        <begin position="1"/>
        <end position="49"/>
    </location>
</feature>
<evidence type="ECO:0000259" key="3">
    <source>
        <dbReference type="Pfam" id="PF00171"/>
    </source>
</evidence>
<dbReference type="PANTHER" id="PTHR42804">
    <property type="entry name" value="ALDEHYDE DEHYDROGENASE"/>
    <property type="match status" value="1"/>
</dbReference>
<evidence type="ECO:0000313" key="4">
    <source>
        <dbReference type="EMBL" id="NKZ07822.1"/>
    </source>
</evidence>
<feature type="compositionally biased region" description="Basic residues" evidence="2">
    <location>
        <begin position="29"/>
        <end position="47"/>
    </location>
</feature>
<organism evidence="4 5">
    <name type="scientific">Actinomadura latina</name>
    <dbReference type="NCBI Taxonomy" id="163603"/>
    <lineage>
        <taxon>Bacteria</taxon>
        <taxon>Bacillati</taxon>
        <taxon>Actinomycetota</taxon>
        <taxon>Actinomycetes</taxon>
        <taxon>Streptosporangiales</taxon>
        <taxon>Thermomonosporaceae</taxon>
        <taxon>Actinomadura</taxon>
    </lineage>
</organism>
<feature type="domain" description="Aldehyde dehydrogenase" evidence="3">
    <location>
        <begin position="51"/>
        <end position="140"/>
    </location>
</feature>
<keyword evidence="5" id="KW-1185">Reference proteome</keyword>
<sequence>MIPVCFSPARRSRSASSACSRASASLHRGAARRHRADPRPYRRRPPRLRPAPLHRVLGLVQSGVADGATLVRGGAPRDPGWFVEPAVLGGVRNGMRVAREEIFGPVVTVIPYGSEEEAVAIADDSGHRLSASVWSADVSRRAPHGRAARRFWTSTPRRGPP</sequence>
<dbReference type="Gene3D" id="3.40.309.10">
    <property type="entry name" value="Aldehyde Dehydrogenase, Chain A, domain 2"/>
    <property type="match status" value="1"/>
</dbReference>
<evidence type="ECO:0000256" key="2">
    <source>
        <dbReference type="SAM" id="MobiDB-lite"/>
    </source>
</evidence>
<dbReference type="GO" id="GO:0016620">
    <property type="term" value="F:oxidoreductase activity, acting on the aldehyde or oxo group of donors, NAD or NADP as acceptor"/>
    <property type="evidence" value="ECO:0007669"/>
    <property type="project" value="InterPro"/>
</dbReference>
<protein>
    <submittedName>
        <fullName evidence="4">Aldehyde dehydrogenase family protein</fullName>
    </submittedName>
</protein>
<dbReference type="RefSeq" id="WP_083945871.1">
    <property type="nucleotide sequence ID" value="NZ_JAAXPI010000063.1"/>
</dbReference>
<feature type="compositionally biased region" description="Low complexity" evidence="2">
    <location>
        <begin position="14"/>
        <end position="28"/>
    </location>
</feature>
<dbReference type="InterPro" id="IPR016163">
    <property type="entry name" value="Ald_DH_C"/>
</dbReference>
<dbReference type="EMBL" id="JAAXPI010000063">
    <property type="protein sequence ID" value="NKZ07822.1"/>
    <property type="molecule type" value="Genomic_DNA"/>
</dbReference>
<dbReference type="InterPro" id="IPR015590">
    <property type="entry name" value="Aldehyde_DH_dom"/>
</dbReference>
<dbReference type="AlphaFoldDB" id="A0A846Z9E8"/>
<reference evidence="4 5" key="1">
    <citation type="submission" date="2020-04" db="EMBL/GenBank/DDBJ databases">
        <title>MicrobeNet Type strains.</title>
        <authorList>
            <person name="Nicholson A.C."/>
        </authorList>
    </citation>
    <scope>NUCLEOTIDE SEQUENCE [LARGE SCALE GENOMIC DNA]</scope>
    <source>
        <strain evidence="4 5">ATCC BAA-277</strain>
    </source>
</reference>
<evidence type="ECO:0000256" key="1">
    <source>
        <dbReference type="ARBA" id="ARBA00009986"/>
    </source>
</evidence>
<dbReference type="Proteomes" id="UP000579250">
    <property type="component" value="Unassembled WGS sequence"/>
</dbReference>
<dbReference type="SUPFAM" id="SSF53720">
    <property type="entry name" value="ALDH-like"/>
    <property type="match status" value="1"/>
</dbReference>